<keyword evidence="2" id="KW-1185">Reference proteome</keyword>
<reference evidence="1 2" key="1">
    <citation type="journal article" date="2014" name="Virology">
        <title>Supersize me: Cronobacter sakazakii phage GAP32.</title>
        <authorList>
            <person name="Abbasifar R."/>
            <person name="Griffiths M.W."/>
            <person name="Sabour P.M."/>
            <person name="Ackermann H.-W."/>
            <person name="Vandersteegen K."/>
            <person name="Lavigne R."/>
            <person name="Noben J.-P."/>
            <person name="Villa A.A."/>
            <person name="Abbasifar A."/>
            <person name="Nash J.H.E."/>
            <person name="Kropinski A.M."/>
        </authorList>
    </citation>
    <scope>NUCLEOTIDE SEQUENCE [LARGE SCALE GENOMIC DNA]</scope>
    <source>
        <strain evidence="1">GAP-32</strain>
    </source>
</reference>
<evidence type="ECO:0000313" key="2">
    <source>
        <dbReference type="Proteomes" id="UP000000457"/>
    </source>
</evidence>
<sequence>MASYSASMIVKDLAGKPCLACGSFGNIAIDGRLSISRAIEIAEESFKKESKFQNSEYLGFVIEKTSRFVEYRKPSIIGNKEVKTFKELER</sequence>
<dbReference type="OrthoDB" id="24527at10239"/>
<protein>
    <submittedName>
        <fullName evidence="1">Uncharacterized protein</fullName>
    </submittedName>
</protein>
<organism evidence="1 2">
    <name type="scientific">Cronobacter phage vB_CsaM_GAP32</name>
    <dbReference type="NCBI Taxonomy" id="1141136"/>
    <lineage>
        <taxon>Viruses</taxon>
        <taxon>Duplodnaviria</taxon>
        <taxon>Heunggongvirae</taxon>
        <taxon>Uroviricota</taxon>
        <taxon>Caudoviricetes</taxon>
        <taxon>Mimasvirus</taxon>
        <taxon>Mimasvirus GAP32</taxon>
    </lineage>
</organism>
<dbReference type="GeneID" id="13993746"/>
<proteinExistence type="predicted"/>
<dbReference type="EMBL" id="JN882285">
    <property type="protein sequence ID" value="AFC21456.1"/>
    <property type="molecule type" value="Genomic_DNA"/>
</dbReference>
<name>K4F5J0_9CAUD</name>
<evidence type="ECO:0000313" key="1">
    <source>
        <dbReference type="EMBL" id="AFC21456.1"/>
    </source>
</evidence>
<dbReference type="RefSeq" id="YP_006987111.1">
    <property type="nucleotide sequence ID" value="NC_019401.1"/>
</dbReference>
<dbReference type="KEGG" id="vg:13993746"/>
<dbReference type="Proteomes" id="UP000000457">
    <property type="component" value="Segment"/>
</dbReference>
<gene>
    <name evidence="1" type="ORF">GAP32_009</name>
</gene>
<accession>K4F5J0</accession>